<sequence length="436" mass="48552">MSELDIISWLQDIPIDNHLDIAAPKPAKRRRLSLPTPSSSITGNLQTNLPKPRGQSPNKRSEPIGSEKSASKRSRGIRSEVDLEHPSECSVSVSGRLSPSKQIRFWKLHSSGISYGEFSHFTDKPKSLRRLLARMDRVMEGFGIVSSSQQPEVLQAAKACDDEFDWAEVATHYFSDARDELGQTPSAAECNSYGHHEDAWNKAVHTPMLELAFHETGKRLKNQLITATSCSIHATIMSDYQHGVPGTSKKVDFVIHVNPKNETPPNSPSPAAEAIDRLVHQLPGKVFNFTDFEPVQDRPIALSIETEKPTEGFDVAKLQLGVWQATHWSFLKALIDLQQSYDHSTSVPAQTENQPGPAEQPAHVQVQHMPVRQDQPTAAPEETVQQNTARFELPDFLPGVIITGHNWWFTTTTFDGSRMSFWEKAPLGSTDSTKEI</sequence>
<proteinExistence type="predicted"/>
<reference evidence="1" key="1">
    <citation type="submission" date="2021-11" db="EMBL/GenBank/DDBJ databases">
        <title>Fusarium solani-melongenae Genome sequencing and assembly.</title>
        <authorList>
            <person name="Xie S."/>
            <person name="Huang L."/>
            <person name="Zhang X."/>
        </authorList>
    </citation>
    <scope>NUCLEOTIDE SEQUENCE</scope>
    <source>
        <strain evidence="1">CRI 24-3</strain>
    </source>
</reference>
<protein>
    <submittedName>
        <fullName evidence="1">Uncharacterized protein</fullName>
    </submittedName>
</protein>
<gene>
    <name evidence="1" type="ORF">LCI18_014074</name>
</gene>
<name>A0ACD3ZP88_FUSSC</name>
<evidence type="ECO:0000313" key="1">
    <source>
        <dbReference type="EMBL" id="UPL03140.1"/>
    </source>
</evidence>
<organism evidence="1 2">
    <name type="scientific">Fusarium solani subsp. cucurbitae</name>
    <name type="common">Neocosmosporum cucurbitae</name>
    <dbReference type="NCBI Taxonomy" id="2747967"/>
    <lineage>
        <taxon>Eukaryota</taxon>
        <taxon>Fungi</taxon>
        <taxon>Dikarya</taxon>
        <taxon>Ascomycota</taxon>
        <taxon>Pezizomycotina</taxon>
        <taxon>Sordariomycetes</taxon>
        <taxon>Hypocreomycetidae</taxon>
        <taxon>Hypocreales</taxon>
        <taxon>Nectriaceae</taxon>
        <taxon>Fusarium</taxon>
        <taxon>Fusarium solani species complex</taxon>
    </lineage>
</organism>
<evidence type="ECO:0000313" key="2">
    <source>
        <dbReference type="Proteomes" id="UP000830768"/>
    </source>
</evidence>
<keyword evidence="2" id="KW-1185">Reference proteome</keyword>
<dbReference type="Proteomes" id="UP000830768">
    <property type="component" value="Chromosome 12"/>
</dbReference>
<dbReference type="EMBL" id="CP090040">
    <property type="protein sequence ID" value="UPL03140.1"/>
    <property type="molecule type" value="Genomic_DNA"/>
</dbReference>
<accession>A0ACD3ZP88</accession>